<feature type="domain" description="AMP-binding enzyme C-terminal" evidence="5">
    <location>
        <begin position="463"/>
        <end position="540"/>
    </location>
</feature>
<organism evidence="6 7">
    <name type="scientific">Fonsecaea pedrosoi CBS 271.37</name>
    <dbReference type="NCBI Taxonomy" id="1442368"/>
    <lineage>
        <taxon>Eukaryota</taxon>
        <taxon>Fungi</taxon>
        <taxon>Dikarya</taxon>
        <taxon>Ascomycota</taxon>
        <taxon>Pezizomycotina</taxon>
        <taxon>Eurotiomycetes</taxon>
        <taxon>Chaetothyriomycetidae</taxon>
        <taxon>Chaetothyriales</taxon>
        <taxon>Herpotrichiellaceae</taxon>
        <taxon>Fonsecaea</taxon>
    </lineage>
</organism>
<evidence type="ECO:0000256" key="1">
    <source>
        <dbReference type="ARBA" id="ARBA00006432"/>
    </source>
</evidence>
<dbReference type="Proteomes" id="UP000053029">
    <property type="component" value="Unassembled WGS sequence"/>
</dbReference>
<dbReference type="OrthoDB" id="1898221at2759"/>
<feature type="transmembrane region" description="Helical" evidence="3">
    <location>
        <begin position="256"/>
        <end position="275"/>
    </location>
</feature>
<gene>
    <name evidence="6" type="ORF">Z517_06087</name>
</gene>
<dbReference type="Pfam" id="PF13193">
    <property type="entry name" value="AMP-binding_C"/>
    <property type="match status" value="1"/>
</dbReference>
<dbReference type="STRING" id="1442368.A0A0D2GLX1"/>
<accession>A0A0D2GLX1</accession>
<keyword evidence="2" id="KW-0436">Ligase</keyword>
<keyword evidence="3" id="KW-0812">Transmembrane</keyword>
<name>A0A0D2GLX1_9EURO</name>
<dbReference type="InterPro" id="IPR045851">
    <property type="entry name" value="AMP-bd_C_sf"/>
</dbReference>
<reference evidence="6 7" key="1">
    <citation type="submission" date="2015-01" db="EMBL/GenBank/DDBJ databases">
        <title>The Genome Sequence of Fonsecaea pedrosoi CBS 271.37.</title>
        <authorList>
            <consortium name="The Broad Institute Genomics Platform"/>
            <person name="Cuomo C."/>
            <person name="de Hoog S."/>
            <person name="Gorbushina A."/>
            <person name="Stielow B."/>
            <person name="Teixiera M."/>
            <person name="Abouelleil A."/>
            <person name="Chapman S.B."/>
            <person name="Priest M."/>
            <person name="Young S.K."/>
            <person name="Wortman J."/>
            <person name="Nusbaum C."/>
            <person name="Birren B."/>
        </authorList>
    </citation>
    <scope>NUCLEOTIDE SEQUENCE [LARGE SCALE GENOMIC DNA]</scope>
    <source>
        <strain evidence="6 7">CBS 271.37</strain>
    </source>
</reference>
<dbReference type="SUPFAM" id="SSF56801">
    <property type="entry name" value="Acetyl-CoA synthetase-like"/>
    <property type="match status" value="1"/>
</dbReference>
<dbReference type="Gene3D" id="2.30.38.10">
    <property type="entry name" value="Luciferase, Domain 3"/>
    <property type="match status" value="1"/>
</dbReference>
<evidence type="ECO:0000256" key="2">
    <source>
        <dbReference type="ARBA" id="ARBA00022598"/>
    </source>
</evidence>
<keyword evidence="7" id="KW-1185">Reference proteome</keyword>
<evidence type="ECO:0000256" key="3">
    <source>
        <dbReference type="SAM" id="Phobius"/>
    </source>
</evidence>
<evidence type="ECO:0000313" key="6">
    <source>
        <dbReference type="EMBL" id="KIW79475.1"/>
    </source>
</evidence>
<dbReference type="Gene3D" id="3.30.300.30">
    <property type="match status" value="1"/>
</dbReference>
<proteinExistence type="inferred from homology"/>
<evidence type="ECO:0008006" key="8">
    <source>
        <dbReference type="Google" id="ProtNLM"/>
    </source>
</evidence>
<dbReference type="InterPro" id="IPR025110">
    <property type="entry name" value="AMP-bd_C"/>
</dbReference>
<dbReference type="Pfam" id="PF00501">
    <property type="entry name" value="AMP-binding"/>
    <property type="match status" value="1"/>
</dbReference>
<dbReference type="HOGENOM" id="CLU_000022_59_2_1"/>
<evidence type="ECO:0000259" key="4">
    <source>
        <dbReference type="Pfam" id="PF00501"/>
    </source>
</evidence>
<sequence length="559" mass="61427">MSKIYRNTDFPSPDFPHLDLLTLLFESPDCRAEDQTPLHCVAGTGASLITKRDLSNLTQRLAYALRHRYGIGSNGPDRDVVTVLSFGQPMVAAVLFGVIAAGGVYSAATPSSTTAELVRYLNICDSRLIMCSSEFRDMVMRAAKEFGLSSDRILVFESTPEWTVSPLNGSGSILTENRLHWETITDVSRLKESLIVILWSSGTTGFPKGVKLSHQNLVSETHLTSLASREFAQQAAQRGIQMPPYLALAHLPISHIAGLFAYLIAPFYAGGQVFWMRKYEWHKMLQFVKQHEITLFYTVPSIYLRISKSPDVRDHFRSVVSAVTGAAPMDGELQKAASSRLGAGETVIGQTWGLSETTGAVTIMPPGRSDATGSISPLVPGVEIRLVDENYRDVEPGQPGELLVRGPMVTNGYYNDPKATAAAFYKDWFCTGDIAVWRDGLFYIVDRKKEILKYKGQQVSPAELEALLITHPSIQEAAVIGIRDPSDPTSDLPRAYVVADPGEISADQVKAYVSKHLSASKQLRGGVVFVKELPKNAVGKILRRELRDQAGRESARPKL</sequence>
<keyword evidence="3" id="KW-1133">Transmembrane helix</keyword>
<dbReference type="GO" id="GO:0019748">
    <property type="term" value="P:secondary metabolic process"/>
    <property type="evidence" value="ECO:0007669"/>
    <property type="project" value="TreeGrafter"/>
</dbReference>
<dbReference type="PROSITE" id="PS00455">
    <property type="entry name" value="AMP_BINDING"/>
    <property type="match status" value="1"/>
</dbReference>
<dbReference type="PANTHER" id="PTHR24096:SF149">
    <property type="entry name" value="AMP-BINDING DOMAIN-CONTAINING PROTEIN-RELATED"/>
    <property type="match status" value="1"/>
</dbReference>
<dbReference type="FunFam" id="3.30.300.30:FF:000007">
    <property type="entry name" value="4-coumarate--CoA ligase 2"/>
    <property type="match status" value="1"/>
</dbReference>
<feature type="domain" description="AMP-dependent synthetase/ligase" evidence="4">
    <location>
        <begin position="47"/>
        <end position="414"/>
    </location>
</feature>
<comment type="similarity">
    <text evidence="1">Belongs to the ATP-dependent AMP-binding enzyme family.</text>
</comment>
<evidence type="ECO:0000313" key="7">
    <source>
        <dbReference type="Proteomes" id="UP000053029"/>
    </source>
</evidence>
<dbReference type="GeneID" id="25305577"/>
<dbReference type="PANTHER" id="PTHR24096">
    <property type="entry name" value="LONG-CHAIN-FATTY-ACID--COA LIGASE"/>
    <property type="match status" value="1"/>
</dbReference>
<dbReference type="EMBL" id="KN846972">
    <property type="protein sequence ID" value="KIW79475.1"/>
    <property type="molecule type" value="Genomic_DNA"/>
</dbReference>
<keyword evidence="3" id="KW-0472">Membrane</keyword>
<dbReference type="VEuPathDB" id="FungiDB:Z517_06087"/>
<dbReference type="InterPro" id="IPR000873">
    <property type="entry name" value="AMP-dep_synth/lig_dom"/>
</dbReference>
<dbReference type="AlphaFoldDB" id="A0A0D2GLX1"/>
<dbReference type="RefSeq" id="XP_013283283.1">
    <property type="nucleotide sequence ID" value="XM_013427829.1"/>
</dbReference>
<dbReference type="GO" id="GO:0016405">
    <property type="term" value="F:CoA-ligase activity"/>
    <property type="evidence" value="ECO:0007669"/>
    <property type="project" value="TreeGrafter"/>
</dbReference>
<dbReference type="InterPro" id="IPR020845">
    <property type="entry name" value="AMP-binding_CS"/>
</dbReference>
<evidence type="ECO:0000259" key="5">
    <source>
        <dbReference type="Pfam" id="PF13193"/>
    </source>
</evidence>
<dbReference type="Gene3D" id="3.40.50.980">
    <property type="match status" value="2"/>
</dbReference>
<protein>
    <recommendedName>
        <fullName evidence="8">4-coumarate-CoA ligase</fullName>
    </recommendedName>
</protein>